<dbReference type="AlphaFoldDB" id="A0A9P6ARQ2"/>
<comment type="caution">
    <text evidence="1">The sequence shown here is derived from an EMBL/GenBank/DDBJ whole genome shotgun (WGS) entry which is preliminary data.</text>
</comment>
<dbReference type="Proteomes" id="UP000886523">
    <property type="component" value="Unassembled WGS sequence"/>
</dbReference>
<gene>
    <name evidence="1" type="ORF">BS47DRAFT_1395748</name>
</gene>
<protein>
    <submittedName>
        <fullName evidence="1">Uncharacterized protein</fullName>
    </submittedName>
</protein>
<sequence length="159" mass="17186">MDINSIIDPSVLAVLSQDEDLFIVELPILSTSKIVFLDATEIGSWPDPSHLFLGRFNVDVSIPSDGPRTGNWYDIQEVQAKRDSGENQAIPGILASGSKLLKFARSGPLKYGGVLCREGLLPSVVVVLHPSISAHTDFLAASWHVMNCAPPNCSQNDLC</sequence>
<name>A0A9P6ARQ2_9AGAM</name>
<keyword evidence="2" id="KW-1185">Reference proteome</keyword>
<accession>A0A9P6ARQ2</accession>
<reference evidence="1" key="1">
    <citation type="journal article" date="2020" name="Nat. Commun.">
        <title>Large-scale genome sequencing of mycorrhizal fungi provides insights into the early evolution of symbiotic traits.</title>
        <authorList>
            <person name="Miyauchi S."/>
            <person name="Kiss E."/>
            <person name="Kuo A."/>
            <person name="Drula E."/>
            <person name="Kohler A."/>
            <person name="Sanchez-Garcia M."/>
            <person name="Morin E."/>
            <person name="Andreopoulos B."/>
            <person name="Barry K.W."/>
            <person name="Bonito G."/>
            <person name="Buee M."/>
            <person name="Carver A."/>
            <person name="Chen C."/>
            <person name="Cichocki N."/>
            <person name="Clum A."/>
            <person name="Culley D."/>
            <person name="Crous P.W."/>
            <person name="Fauchery L."/>
            <person name="Girlanda M."/>
            <person name="Hayes R.D."/>
            <person name="Keri Z."/>
            <person name="LaButti K."/>
            <person name="Lipzen A."/>
            <person name="Lombard V."/>
            <person name="Magnuson J."/>
            <person name="Maillard F."/>
            <person name="Murat C."/>
            <person name="Nolan M."/>
            <person name="Ohm R.A."/>
            <person name="Pangilinan J."/>
            <person name="Pereira M.F."/>
            <person name="Perotto S."/>
            <person name="Peter M."/>
            <person name="Pfister S."/>
            <person name="Riley R."/>
            <person name="Sitrit Y."/>
            <person name="Stielow J.B."/>
            <person name="Szollosi G."/>
            <person name="Zifcakova L."/>
            <person name="Stursova M."/>
            <person name="Spatafora J.W."/>
            <person name="Tedersoo L."/>
            <person name="Vaario L.M."/>
            <person name="Yamada A."/>
            <person name="Yan M."/>
            <person name="Wang P."/>
            <person name="Xu J."/>
            <person name="Bruns T."/>
            <person name="Baldrian P."/>
            <person name="Vilgalys R."/>
            <person name="Dunand C."/>
            <person name="Henrissat B."/>
            <person name="Grigoriev I.V."/>
            <person name="Hibbett D."/>
            <person name="Nagy L.G."/>
            <person name="Martin F.M."/>
        </authorList>
    </citation>
    <scope>NUCLEOTIDE SEQUENCE</scope>
    <source>
        <strain evidence="1">UP504</strain>
    </source>
</reference>
<proteinExistence type="predicted"/>
<evidence type="ECO:0000313" key="1">
    <source>
        <dbReference type="EMBL" id="KAF9510656.1"/>
    </source>
</evidence>
<evidence type="ECO:0000313" key="2">
    <source>
        <dbReference type="Proteomes" id="UP000886523"/>
    </source>
</evidence>
<organism evidence="1 2">
    <name type="scientific">Hydnum rufescens UP504</name>
    <dbReference type="NCBI Taxonomy" id="1448309"/>
    <lineage>
        <taxon>Eukaryota</taxon>
        <taxon>Fungi</taxon>
        <taxon>Dikarya</taxon>
        <taxon>Basidiomycota</taxon>
        <taxon>Agaricomycotina</taxon>
        <taxon>Agaricomycetes</taxon>
        <taxon>Cantharellales</taxon>
        <taxon>Hydnaceae</taxon>
        <taxon>Hydnum</taxon>
    </lineage>
</organism>
<dbReference type="EMBL" id="MU129012">
    <property type="protein sequence ID" value="KAF9510656.1"/>
    <property type="molecule type" value="Genomic_DNA"/>
</dbReference>